<comment type="caution">
    <text evidence="1">The sequence shown here is derived from an EMBL/GenBank/DDBJ whole genome shotgun (WGS) entry which is preliminary data.</text>
</comment>
<accession>A0A4Q7M545</accession>
<dbReference type="RefSeq" id="WP_130414579.1">
    <property type="nucleotide sequence ID" value="NZ_SGWX01000001.1"/>
</dbReference>
<reference evidence="1 2" key="1">
    <citation type="submission" date="2019-02" db="EMBL/GenBank/DDBJ databases">
        <title>Sequencing the genomes of 1000 actinobacteria strains.</title>
        <authorList>
            <person name="Klenk H.-P."/>
        </authorList>
    </citation>
    <scope>NUCLEOTIDE SEQUENCE [LARGE SCALE GENOMIC DNA]</scope>
    <source>
        <strain evidence="1 2">DSM 16932</strain>
    </source>
</reference>
<keyword evidence="2" id="KW-1185">Reference proteome</keyword>
<dbReference type="AlphaFoldDB" id="A0A4Q7M545"/>
<sequence>MAYDPSLPAGSTLGKSFEYGVDVDTAAAGVATPVWQAIRRIFNVVPTMTPITQTAQTYDDLGSPNDEVTAWSWSLAFSVYVNRALETGSLLPEIKALFDRYGDKRGDKAVAHVRWYHKPAESDATPDPSDAFEGRCTVAIVRGNAGPDGANEMWNITLTGKGYATRIENPFEGWVAADAGGGE</sequence>
<protein>
    <submittedName>
        <fullName evidence="1">Uncharacterized protein</fullName>
    </submittedName>
</protein>
<gene>
    <name evidence="1" type="ORF">EV386_1998</name>
</gene>
<dbReference type="EMBL" id="SGWX01000001">
    <property type="protein sequence ID" value="RZS61688.1"/>
    <property type="molecule type" value="Genomic_DNA"/>
</dbReference>
<evidence type="ECO:0000313" key="1">
    <source>
        <dbReference type="EMBL" id="RZS61688.1"/>
    </source>
</evidence>
<proteinExistence type="predicted"/>
<dbReference type="OrthoDB" id="3268635at2"/>
<dbReference type="NCBIfam" id="NF047353">
    <property type="entry name" value="tube_lmo2291"/>
    <property type="match status" value="1"/>
</dbReference>
<evidence type="ECO:0000313" key="2">
    <source>
        <dbReference type="Proteomes" id="UP000293852"/>
    </source>
</evidence>
<name>A0A4Q7M545_9MICO</name>
<dbReference type="Proteomes" id="UP000293852">
    <property type="component" value="Unassembled WGS sequence"/>
</dbReference>
<organism evidence="1 2">
    <name type="scientific">Xylanimonas ulmi</name>
    <dbReference type="NCBI Taxonomy" id="228973"/>
    <lineage>
        <taxon>Bacteria</taxon>
        <taxon>Bacillati</taxon>
        <taxon>Actinomycetota</taxon>
        <taxon>Actinomycetes</taxon>
        <taxon>Micrococcales</taxon>
        <taxon>Promicromonosporaceae</taxon>
        <taxon>Xylanimonas</taxon>
    </lineage>
</organism>